<protein>
    <submittedName>
        <fullName evidence="2">Uncharacterized protein</fullName>
    </submittedName>
</protein>
<dbReference type="AlphaFoldDB" id="A0AAD7J865"/>
<accession>A0AAD7J865</accession>
<name>A0AAD7J865_9AGAR</name>
<feature type="region of interest" description="Disordered" evidence="1">
    <location>
        <begin position="155"/>
        <end position="196"/>
    </location>
</feature>
<dbReference type="EMBL" id="JARJLG010000059">
    <property type="protein sequence ID" value="KAJ7757206.1"/>
    <property type="molecule type" value="Genomic_DNA"/>
</dbReference>
<gene>
    <name evidence="2" type="ORF">DFH07DRAFT_772916</name>
</gene>
<evidence type="ECO:0000313" key="3">
    <source>
        <dbReference type="Proteomes" id="UP001215280"/>
    </source>
</evidence>
<organism evidence="2 3">
    <name type="scientific">Mycena maculata</name>
    <dbReference type="NCBI Taxonomy" id="230809"/>
    <lineage>
        <taxon>Eukaryota</taxon>
        <taxon>Fungi</taxon>
        <taxon>Dikarya</taxon>
        <taxon>Basidiomycota</taxon>
        <taxon>Agaricomycotina</taxon>
        <taxon>Agaricomycetes</taxon>
        <taxon>Agaricomycetidae</taxon>
        <taxon>Agaricales</taxon>
        <taxon>Marasmiineae</taxon>
        <taxon>Mycenaceae</taxon>
        <taxon>Mycena</taxon>
    </lineage>
</organism>
<reference evidence="2" key="1">
    <citation type="submission" date="2023-03" db="EMBL/GenBank/DDBJ databases">
        <title>Massive genome expansion in bonnet fungi (Mycena s.s.) driven by repeated elements and novel gene families across ecological guilds.</title>
        <authorList>
            <consortium name="Lawrence Berkeley National Laboratory"/>
            <person name="Harder C.B."/>
            <person name="Miyauchi S."/>
            <person name="Viragh M."/>
            <person name="Kuo A."/>
            <person name="Thoen E."/>
            <person name="Andreopoulos B."/>
            <person name="Lu D."/>
            <person name="Skrede I."/>
            <person name="Drula E."/>
            <person name="Henrissat B."/>
            <person name="Morin E."/>
            <person name="Kohler A."/>
            <person name="Barry K."/>
            <person name="LaButti K."/>
            <person name="Morin E."/>
            <person name="Salamov A."/>
            <person name="Lipzen A."/>
            <person name="Mereny Z."/>
            <person name="Hegedus B."/>
            <person name="Baldrian P."/>
            <person name="Stursova M."/>
            <person name="Weitz H."/>
            <person name="Taylor A."/>
            <person name="Grigoriev I.V."/>
            <person name="Nagy L.G."/>
            <person name="Martin F."/>
            <person name="Kauserud H."/>
        </authorList>
    </citation>
    <scope>NUCLEOTIDE SEQUENCE</scope>
    <source>
        <strain evidence="2">CBHHK188m</strain>
    </source>
</reference>
<proteinExistence type="predicted"/>
<evidence type="ECO:0000313" key="2">
    <source>
        <dbReference type="EMBL" id="KAJ7757206.1"/>
    </source>
</evidence>
<feature type="compositionally biased region" description="Polar residues" evidence="1">
    <location>
        <begin position="179"/>
        <end position="196"/>
    </location>
</feature>
<sequence>MARTFKGTQYGNLNSLGSIFIFHRVHSFFCWQNPNKKGTKILNFFQALERVQNLKELQRSRSQWGPLPEKKGNGHVTVCGPLLPYRLVHTTGWKKLLTTLEMVNKLREGDKDDISRKLAWDPENPGSVQGQWIGSTNEDWIKYSRVIWKIMKRRRGEKERKAKIREQQGLNSRKKESTDSNQLSQTRSHPTQQLPA</sequence>
<comment type="caution">
    <text evidence="2">The sequence shown here is derived from an EMBL/GenBank/DDBJ whole genome shotgun (WGS) entry which is preliminary data.</text>
</comment>
<dbReference type="Proteomes" id="UP001215280">
    <property type="component" value="Unassembled WGS sequence"/>
</dbReference>
<keyword evidence="3" id="KW-1185">Reference proteome</keyword>
<feature type="compositionally biased region" description="Basic and acidic residues" evidence="1">
    <location>
        <begin position="156"/>
        <end position="166"/>
    </location>
</feature>
<evidence type="ECO:0000256" key="1">
    <source>
        <dbReference type="SAM" id="MobiDB-lite"/>
    </source>
</evidence>